<evidence type="ECO:0000313" key="3">
    <source>
        <dbReference type="Proteomes" id="UP000639772"/>
    </source>
</evidence>
<evidence type="ECO:0000313" key="2">
    <source>
        <dbReference type="EMBL" id="KAG0454161.1"/>
    </source>
</evidence>
<dbReference type="Proteomes" id="UP000639772">
    <property type="component" value="Unassembled WGS sequence"/>
</dbReference>
<name>A0A835PHY9_VANPL</name>
<sequence length="177" mass="17667">MRRLSLPMVALVRHPDIPSAVLIIGEGGRAGQLTVTGSSEPEEVDLDSLSLATTSSGAGGMGRRGRGRRERGGERGGEGPRLAAERNPPLNHQSTVGDTDLGATRFGEERSSPSSGGEAGMGIGLQGAGKVAGGETVTGANSGGGPRMPTPQCGGGAGGRVAGSDDAASGRAEEWEH</sequence>
<accession>A0A835PHY9</accession>
<feature type="region of interest" description="Disordered" evidence="1">
    <location>
        <begin position="36"/>
        <end position="177"/>
    </location>
</feature>
<comment type="caution">
    <text evidence="2">The sequence shown here is derived from an EMBL/GenBank/DDBJ whole genome shotgun (WGS) entry which is preliminary data.</text>
</comment>
<proteinExistence type="predicted"/>
<dbReference type="AlphaFoldDB" id="A0A835PHY9"/>
<evidence type="ECO:0000256" key="1">
    <source>
        <dbReference type="SAM" id="MobiDB-lite"/>
    </source>
</evidence>
<protein>
    <submittedName>
        <fullName evidence="2">Uncharacterized protein</fullName>
    </submittedName>
</protein>
<organism evidence="2 3">
    <name type="scientific">Vanilla planifolia</name>
    <name type="common">Vanilla</name>
    <dbReference type="NCBI Taxonomy" id="51239"/>
    <lineage>
        <taxon>Eukaryota</taxon>
        <taxon>Viridiplantae</taxon>
        <taxon>Streptophyta</taxon>
        <taxon>Embryophyta</taxon>
        <taxon>Tracheophyta</taxon>
        <taxon>Spermatophyta</taxon>
        <taxon>Magnoliopsida</taxon>
        <taxon>Liliopsida</taxon>
        <taxon>Asparagales</taxon>
        <taxon>Orchidaceae</taxon>
        <taxon>Vanilloideae</taxon>
        <taxon>Vanilleae</taxon>
        <taxon>Vanilla</taxon>
    </lineage>
</organism>
<reference evidence="2 3" key="1">
    <citation type="journal article" date="2020" name="Nat. Food">
        <title>A phased Vanilla planifolia genome enables genetic improvement of flavour and production.</title>
        <authorList>
            <person name="Hasing T."/>
            <person name="Tang H."/>
            <person name="Brym M."/>
            <person name="Khazi F."/>
            <person name="Huang T."/>
            <person name="Chambers A.H."/>
        </authorList>
    </citation>
    <scope>NUCLEOTIDE SEQUENCE [LARGE SCALE GENOMIC DNA]</scope>
    <source>
        <tissue evidence="2">Leaf</tissue>
    </source>
</reference>
<feature type="compositionally biased region" description="Low complexity" evidence="1">
    <location>
        <begin position="47"/>
        <end position="56"/>
    </location>
</feature>
<feature type="compositionally biased region" description="Gly residues" evidence="1">
    <location>
        <begin position="117"/>
        <end position="132"/>
    </location>
</feature>
<dbReference type="EMBL" id="JADCNM010000014">
    <property type="protein sequence ID" value="KAG0454161.1"/>
    <property type="molecule type" value="Genomic_DNA"/>
</dbReference>
<gene>
    <name evidence="2" type="ORF">HPP92_025465</name>
</gene>